<comment type="subcellular location">
    <subcellularLocation>
        <location evidence="1">Membrane</location>
        <topology evidence="1">Multi-pass membrane protein</topology>
    </subcellularLocation>
</comment>
<feature type="transmembrane region" description="Helical" evidence="4">
    <location>
        <begin position="312"/>
        <end position="330"/>
    </location>
</feature>
<gene>
    <name evidence="5" type="ORF">BD310DRAFT_977270</name>
</gene>
<dbReference type="InterPro" id="IPR011701">
    <property type="entry name" value="MFS"/>
</dbReference>
<evidence type="ECO:0000256" key="3">
    <source>
        <dbReference type="SAM" id="MobiDB-lite"/>
    </source>
</evidence>
<evidence type="ECO:0000256" key="2">
    <source>
        <dbReference type="ARBA" id="ARBA00006727"/>
    </source>
</evidence>
<comment type="similarity">
    <text evidence="2">Belongs to the major facilitator superfamily. Monocarboxylate porter (TC 2.A.1.13) family.</text>
</comment>
<accession>A0A4Q9PW05</accession>
<feature type="transmembrane region" description="Helical" evidence="4">
    <location>
        <begin position="78"/>
        <end position="96"/>
    </location>
</feature>
<dbReference type="GO" id="GO:0016020">
    <property type="term" value="C:membrane"/>
    <property type="evidence" value="ECO:0007669"/>
    <property type="project" value="UniProtKB-SubCell"/>
</dbReference>
<dbReference type="InterPro" id="IPR050327">
    <property type="entry name" value="Proton-linked_MCT"/>
</dbReference>
<organism evidence="5 6">
    <name type="scientific">Dichomitus squalens</name>
    <dbReference type="NCBI Taxonomy" id="114155"/>
    <lineage>
        <taxon>Eukaryota</taxon>
        <taxon>Fungi</taxon>
        <taxon>Dikarya</taxon>
        <taxon>Basidiomycota</taxon>
        <taxon>Agaricomycotina</taxon>
        <taxon>Agaricomycetes</taxon>
        <taxon>Polyporales</taxon>
        <taxon>Polyporaceae</taxon>
        <taxon>Dichomitus</taxon>
    </lineage>
</organism>
<dbReference type="Gene3D" id="1.20.1250.20">
    <property type="entry name" value="MFS general substrate transporter like domains"/>
    <property type="match status" value="2"/>
</dbReference>
<feature type="transmembrane region" description="Helical" evidence="4">
    <location>
        <begin position="280"/>
        <end position="300"/>
    </location>
</feature>
<feature type="transmembrane region" description="Helical" evidence="4">
    <location>
        <begin position="336"/>
        <end position="361"/>
    </location>
</feature>
<keyword evidence="6" id="KW-1185">Reference proteome</keyword>
<evidence type="ECO:0000256" key="4">
    <source>
        <dbReference type="SAM" id="Phobius"/>
    </source>
</evidence>
<dbReference type="GO" id="GO:0022857">
    <property type="term" value="F:transmembrane transporter activity"/>
    <property type="evidence" value="ECO:0007669"/>
    <property type="project" value="InterPro"/>
</dbReference>
<feature type="transmembrane region" description="Helical" evidence="4">
    <location>
        <begin position="132"/>
        <end position="154"/>
    </location>
</feature>
<sequence length="414" mass="44069">MENNTSSPSHDKDTSETIVMDTSKDSESSAYQMDGGRAAWLSVLGGWMAAFCTFGAGSSFGVYQDFYTLKGTSSPSNISWIGSMQFFLTFAMGLPAGKLLDAGYFHHAQIVGAILYIFSLFMLSLVDTSKYYQIFLSQGLGVGLGSGLIFVPALSVQAHHWKRRRALAIGIVLSGTSCGGIVYPIMLNQLFNDGHAGFAWGVRASAFLSLGLLAIANATMTTRTSKINAARQVSTTGSSQIFRDIPYWIAAAGATLTVLGLYIPYFYLQLFISVHGLSSTLAFYSVAILNAASFFGRNILNFLADSVGQFNVTCPVSIISTALVFTLYGATTPGGAIAFAILYGFFSGGFASLLPATLAVFSRDLSEVGIRIGIGFFLTGFGILCGSPIAGALINPGFHWSKLIIFSGGVLYYC</sequence>
<dbReference type="Pfam" id="PF07690">
    <property type="entry name" value="MFS_1"/>
    <property type="match status" value="1"/>
</dbReference>
<feature type="transmembrane region" description="Helical" evidence="4">
    <location>
        <begin position="198"/>
        <end position="216"/>
    </location>
</feature>
<dbReference type="PANTHER" id="PTHR11360:SF234">
    <property type="entry name" value="MFS-TYPE TRANSPORTER DBAD-RELATED"/>
    <property type="match status" value="1"/>
</dbReference>
<dbReference type="InterPro" id="IPR036259">
    <property type="entry name" value="MFS_trans_sf"/>
</dbReference>
<evidence type="ECO:0000256" key="1">
    <source>
        <dbReference type="ARBA" id="ARBA00004141"/>
    </source>
</evidence>
<dbReference type="SUPFAM" id="SSF103473">
    <property type="entry name" value="MFS general substrate transporter"/>
    <property type="match status" value="1"/>
</dbReference>
<feature type="region of interest" description="Disordered" evidence="3">
    <location>
        <begin position="1"/>
        <end position="28"/>
    </location>
</feature>
<dbReference type="PANTHER" id="PTHR11360">
    <property type="entry name" value="MONOCARBOXYLATE TRANSPORTER"/>
    <property type="match status" value="1"/>
</dbReference>
<feature type="transmembrane region" description="Helical" evidence="4">
    <location>
        <begin position="166"/>
        <end position="186"/>
    </location>
</feature>
<feature type="transmembrane region" description="Helical" evidence="4">
    <location>
        <begin position="373"/>
        <end position="394"/>
    </location>
</feature>
<keyword evidence="4" id="KW-1133">Transmembrane helix</keyword>
<reference evidence="5 6" key="1">
    <citation type="submission" date="2019-01" db="EMBL/GenBank/DDBJ databases">
        <title>Draft genome sequences of three monokaryotic isolates of the white-rot basidiomycete fungus Dichomitus squalens.</title>
        <authorList>
            <consortium name="DOE Joint Genome Institute"/>
            <person name="Lopez S.C."/>
            <person name="Andreopoulos B."/>
            <person name="Pangilinan J."/>
            <person name="Lipzen A."/>
            <person name="Riley R."/>
            <person name="Ahrendt S."/>
            <person name="Ng V."/>
            <person name="Barry K."/>
            <person name="Daum C."/>
            <person name="Grigoriev I.V."/>
            <person name="Hilden K.S."/>
            <person name="Makela M.R."/>
            <person name="de Vries R.P."/>
        </authorList>
    </citation>
    <scope>NUCLEOTIDE SEQUENCE [LARGE SCALE GENOMIC DNA]</scope>
    <source>
        <strain evidence="5 6">CBS 464.89</strain>
    </source>
</reference>
<keyword evidence="4" id="KW-0812">Transmembrane</keyword>
<feature type="transmembrane region" description="Helical" evidence="4">
    <location>
        <begin position="247"/>
        <end position="268"/>
    </location>
</feature>
<dbReference type="Proteomes" id="UP000292082">
    <property type="component" value="Unassembled WGS sequence"/>
</dbReference>
<evidence type="ECO:0000313" key="6">
    <source>
        <dbReference type="Proteomes" id="UP000292082"/>
    </source>
</evidence>
<name>A0A4Q9PW05_9APHY</name>
<evidence type="ECO:0000313" key="5">
    <source>
        <dbReference type="EMBL" id="TBU58564.1"/>
    </source>
</evidence>
<proteinExistence type="inferred from homology"/>
<feature type="transmembrane region" description="Helical" evidence="4">
    <location>
        <begin position="38"/>
        <end position="58"/>
    </location>
</feature>
<feature type="transmembrane region" description="Helical" evidence="4">
    <location>
        <begin position="108"/>
        <end position="126"/>
    </location>
</feature>
<dbReference type="AlphaFoldDB" id="A0A4Q9PW05"/>
<protein>
    <submittedName>
        <fullName evidence="5">MFS general substrate transporter</fullName>
    </submittedName>
</protein>
<dbReference type="EMBL" id="ML145123">
    <property type="protein sequence ID" value="TBU58564.1"/>
    <property type="molecule type" value="Genomic_DNA"/>
</dbReference>
<keyword evidence="4" id="KW-0472">Membrane</keyword>